<evidence type="ECO:0000256" key="2">
    <source>
        <dbReference type="ARBA" id="ARBA00022475"/>
    </source>
</evidence>
<dbReference type="InterPro" id="IPR011577">
    <property type="entry name" value="Cyt_b561_bac/Ni-Hgenase"/>
</dbReference>
<dbReference type="Proteomes" id="UP000003835">
    <property type="component" value="Unassembled WGS sequence"/>
</dbReference>
<dbReference type="OrthoDB" id="457436at2"/>
<dbReference type="STRING" id="118168.MC7420_6573"/>
<evidence type="ECO:0000313" key="9">
    <source>
        <dbReference type="Proteomes" id="UP000003835"/>
    </source>
</evidence>
<dbReference type="Pfam" id="PF01292">
    <property type="entry name" value="Ni_hydr_CYTB"/>
    <property type="match status" value="1"/>
</dbReference>
<dbReference type="SUPFAM" id="SSF81342">
    <property type="entry name" value="Transmembrane di-heme cytochromes"/>
    <property type="match status" value="1"/>
</dbReference>
<reference evidence="8 9" key="1">
    <citation type="submission" date="2008-07" db="EMBL/GenBank/DDBJ databases">
        <authorList>
            <person name="Tandeau de Marsac N."/>
            <person name="Ferriera S."/>
            <person name="Johnson J."/>
            <person name="Kravitz S."/>
            <person name="Beeson K."/>
            <person name="Sutton G."/>
            <person name="Rogers Y.-H."/>
            <person name="Friedman R."/>
            <person name="Frazier M."/>
            <person name="Venter J.C."/>
        </authorList>
    </citation>
    <scope>NUCLEOTIDE SEQUENCE [LARGE SCALE GENOMIC DNA]</scope>
    <source>
        <strain evidence="8 9">PCC 7420</strain>
    </source>
</reference>
<proteinExistence type="predicted"/>
<gene>
    <name evidence="8" type="ORF">MC7420_6573</name>
</gene>
<feature type="transmembrane region" description="Helical" evidence="6">
    <location>
        <begin position="12"/>
        <end position="33"/>
    </location>
</feature>
<feature type="transmembrane region" description="Helical" evidence="6">
    <location>
        <begin position="141"/>
        <end position="161"/>
    </location>
</feature>
<evidence type="ECO:0000256" key="6">
    <source>
        <dbReference type="SAM" id="Phobius"/>
    </source>
</evidence>
<dbReference type="InterPro" id="IPR016174">
    <property type="entry name" value="Di-haem_cyt_TM"/>
</dbReference>
<name>B4W598_9CYAN</name>
<feature type="transmembrane region" description="Helical" evidence="6">
    <location>
        <begin position="53"/>
        <end position="78"/>
    </location>
</feature>
<protein>
    <recommendedName>
        <fullName evidence="7">Cytochrome b561 bacterial/Ni-hydrogenase domain-containing protein</fullName>
    </recommendedName>
</protein>
<evidence type="ECO:0000256" key="3">
    <source>
        <dbReference type="ARBA" id="ARBA00022692"/>
    </source>
</evidence>
<dbReference type="GO" id="GO:0009055">
    <property type="term" value="F:electron transfer activity"/>
    <property type="evidence" value="ECO:0007669"/>
    <property type="project" value="InterPro"/>
</dbReference>
<dbReference type="AlphaFoldDB" id="B4W598"/>
<accession>B4W598</accession>
<organism evidence="8 9">
    <name type="scientific">Coleofasciculus chthonoplastes PCC 7420</name>
    <dbReference type="NCBI Taxonomy" id="118168"/>
    <lineage>
        <taxon>Bacteria</taxon>
        <taxon>Bacillati</taxon>
        <taxon>Cyanobacteriota</taxon>
        <taxon>Cyanophyceae</taxon>
        <taxon>Coleofasciculales</taxon>
        <taxon>Coleofasciculaceae</taxon>
        <taxon>Coleofasciculus</taxon>
    </lineage>
</organism>
<dbReference type="GO" id="GO:0005886">
    <property type="term" value="C:plasma membrane"/>
    <property type="evidence" value="ECO:0007669"/>
    <property type="project" value="UniProtKB-SubCell"/>
</dbReference>
<dbReference type="RefSeq" id="WP_006106582.1">
    <property type="nucleotide sequence ID" value="NZ_DS989885.1"/>
</dbReference>
<dbReference type="EMBL" id="DS989885">
    <property type="protein sequence ID" value="EDX70648.1"/>
    <property type="molecule type" value="Genomic_DNA"/>
</dbReference>
<evidence type="ECO:0000256" key="1">
    <source>
        <dbReference type="ARBA" id="ARBA00004651"/>
    </source>
</evidence>
<keyword evidence="3 6" id="KW-0812">Transmembrane</keyword>
<dbReference type="eggNOG" id="COG1333">
    <property type="taxonomic scope" value="Bacteria"/>
</dbReference>
<feature type="transmembrane region" description="Helical" evidence="6">
    <location>
        <begin position="99"/>
        <end position="121"/>
    </location>
</feature>
<comment type="subcellular location">
    <subcellularLocation>
        <location evidence="1">Cell membrane</location>
        <topology evidence="1">Multi-pass membrane protein</topology>
    </subcellularLocation>
</comment>
<evidence type="ECO:0000256" key="5">
    <source>
        <dbReference type="ARBA" id="ARBA00023136"/>
    </source>
</evidence>
<evidence type="ECO:0000313" key="8">
    <source>
        <dbReference type="EMBL" id="EDX70648.1"/>
    </source>
</evidence>
<evidence type="ECO:0000259" key="7">
    <source>
        <dbReference type="Pfam" id="PF01292"/>
    </source>
</evidence>
<keyword evidence="9" id="KW-1185">Reference proteome</keyword>
<keyword evidence="2" id="KW-1003">Cell membrane</keyword>
<evidence type="ECO:0000256" key="4">
    <source>
        <dbReference type="ARBA" id="ARBA00022989"/>
    </source>
</evidence>
<dbReference type="HOGENOM" id="CLU_104593_0_0_3"/>
<sequence length="201" mass="22839">MSRATPYQPLLLRLLHGINGLIAILAIITSYWVYDTYDGRFGQLSLPQIPGIIGIHGTFGKTLLLGVMPAFALYSFLLGSKRLVQPDSFQKLRQLGKPIGWYSLHRIVNTVMLLAVTFSLVTGSMVKEEWLPNGELNHIWYYLHLTGWVILVGCLAMHLLISAKVGGLPLWVSMFKLNYRPEDSPKKWIQTVRSFVQREDR</sequence>
<dbReference type="GO" id="GO:0022904">
    <property type="term" value="P:respiratory electron transport chain"/>
    <property type="evidence" value="ECO:0007669"/>
    <property type="project" value="InterPro"/>
</dbReference>
<keyword evidence="4 6" id="KW-1133">Transmembrane helix</keyword>
<feature type="domain" description="Cytochrome b561 bacterial/Ni-hydrogenase" evidence="7">
    <location>
        <begin position="8"/>
        <end position="164"/>
    </location>
</feature>
<keyword evidence="5 6" id="KW-0472">Membrane</keyword>